<proteinExistence type="predicted"/>
<keyword evidence="3" id="KW-1185">Reference proteome</keyword>
<dbReference type="Pfam" id="PF09479">
    <property type="entry name" value="Flg_new"/>
    <property type="match status" value="1"/>
</dbReference>
<evidence type="ECO:0000313" key="2">
    <source>
        <dbReference type="EMBL" id="MBP2025105.1"/>
    </source>
</evidence>
<evidence type="ECO:0000313" key="3">
    <source>
        <dbReference type="Proteomes" id="UP001519306"/>
    </source>
</evidence>
<protein>
    <submittedName>
        <fullName evidence="2">Membrane protein</fullName>
    </submittedName>
</protein>
<comment type="caution">
    <text evidence="2">The sequence shown here is derived from an EMBL/GenBank/DDBJ whole genome shotgun (WGS) entry which is preliminary data.</text>
</comment>
<dbReference type="Gene3D" id="1.20.1270.90">
    <property type="entry name" value="AF1782-like"/>
    <property type="match status" value="2"/>
</dbReference>
<reference evidence="2 3" key="1">
    <citation type="submission" date="2021-03" db="EMBL/GenBank/DDBJ databases">
        <title>Genomic Encyclopedia of Type Strains, Phase IV (KMG-IV): sequencing the most valuable type-strain genomes for metagenomic binning, comparative biology and taxonomic classification.</title>
        <authorList>
            <person name="Goeker M."/>
        </authorList>
    </citation>
    <scope>NUCLEOTIDE SEQUENCE [LARGE SCALE GENOMIC DNA]</scope>
    <source>
        <strain evidence="2 3">DSM 27563</strain>
    </source>
</reference>
<comment type="subcellular location">
    <subcellularLocation>
        <location evidence="1">Cell envelope</location>
    </subcellularLocation>
</comment>
<dbReference type="InterPro" id="IPR013378">
    <property type="entry name" value="InlB-like_B-rpt"/>
</dbReference>
<dbReference type="EMBL" id="JAGGLJ010000004">
    <property type="protein sequence ID" value="MBP2025105.1"/>
    <property type="molecule type" value="Genomic_DNA"/>
</dbReference>
<dbReference type="InterPro" id="IPR042229">
    <property type="entry name" value="Listeria/Bacterioides_rpt_sf"/>
</dbReference>
<feature type="non-terminal residue" evidence="2">
    <location>
        <position position="1"/>
    </location>
</feature>
<dbReference type="Proteomes" id="UP001519306">
    <property type="component" value="Unassembled WGS sequence"/>
</dbReference>
<sequence length="1308" mass="138183">NAALAAVVEADYTVESWEAYQLVVAANGVTVENSQAEVDAATLAITTAQADLVEVPVEADLTAYNAALAAVVEADYTVESWEAYQLVVAANGVTVANSQAEVDAATVAIIAAQADLVGQPSEDEVAKAKAGFIAYLTEEVGKIDVAEVVIAEENITATFKADANPGDVLTAANGLINTIKDETSKGTLTLKVGEREVGNFNLEEGDVAVQIAEYLLDGTTPTDFIEKKQTIVADYTAAIADEYGVEFDLAGEVTFTVVKPTAEEAKAGFIAYLTEEVGKIDVADVVIAEEDITATFKADANPGDVLTAANGLINTIKDETSKGTLTLKVGEREAGNFNLEDGNVAVQIAEYLLDGTTPTDFIEKRQTITADYTAAITDKYGVKFGLDGELTFTVVKPTEAEAKADFLTYLGSEVEKIEVAKVVIDGENITTTFKDDADPGDVLTAATSLINAIKDEVSAGTLTLKVGEREAGNFNLEDGNVAVQIAEYLLDGTSPTDFIAKKQTIVAAYTAAITDEFGVEFDLGGDVTFTVVKPTPEGAKVAFLGYLEAKVTEIEVAKVVIDGENITTTFKDDADPGDVLTAATSLINAIKDEVSAGTLTLKVGEREAGNFNLEDGNVAVQIAEYLLNGTSPTDFIAKKQTIVAAYTAAITDEFGVEFDLGGDVTFTVVKPTAEEVIGLINELPTADELTVNNRLAVEAAREAYNFLTEEQQNLVTNIEKLISAEEKLEELIEAEITTAITDRIKPGFIGFANTINNQAPNSNPPYKLVVEYNIDGIEATFLFSDEAQKMDPWNGLKGTGLKTAFYSLVNVPEIQGASAGGNDVKFKDEDGNPKSGSGFELDLMLFGGYLLGDIPTTVGEIIGTQQIMNLDCKTASGVEFPMEITFFFKEANKYTVTFVDYNDTELKTERVEHGSAATAPTDPVREGYTFTGWNVVFTNVTEDLTVTATYNADQDAPTELAGVAPTSAEDNDGKITGTTTDMEYRLQGEEDWTEATGAEITGLAAGTYEVRYAAKEGYNAGTAADVIVAEYVAPASTDASITGITVKDISATVDGSDATIYNVELVAGTVLSELVAGDVEVTVTDNKATAATATTSDGGATWTVVVTAEDGTAETYTINVSVALDPDQGAANEVIGLINGLPAVEDLTLDNKEDVVAAKVAYEELSKEQKALISSETVEKLDAVFKQVFLEELDAKVAEKILPEVALYTRDGDSLTVEFVTTDGNLLLPAAQGLAIALMDVAYGSTLRIGETPFVLNETINAGGLAGALFNAGALGGNPVPYSADIIYNNIEGIILGGELTFKLPSDD</sequence>
<organism evidence="2 3">
    <name type="scientific">Peptoniphilus stercorisuis</name>
    <dbReference type="NCBI Taxonomy" id="1436965"/>
    <lineage>
        <taxon>Bacteria</taxon>
        <taxon>Bacillati</taxon>
        <taxon>Bacillota</taxon>
        <taxon>Tissierellia</taxon>
        <taxon>Tissierellales</taxon>
        <taxon>Peptoniphilaceae</taxon>
        <taxon>Peptoniphilus</taxon>
    </lineage>
</organism>
<evidence type="ECO:0000256" key="1">
    <source>
        <dbReference type="ARBA" id="ARBA00004196"/>
    </source>
</evidence>
<gene>
    <name evidence="2" type="ORF">J2Z71_000630</name>
</gene>
<name>A0ABS4KBF2_9FIRM</name>
<dbReference type="RefSeq" id="WP_210060404.1">
    <property type="nucleotide sequence ID" value="NZ_JAGGLJ010000004.1"/>
</dbReference>
<dbReference type="Gene3D" id="2.60.40.4270">
    <property type="entry name" value="Listeria-Bacteroides repeat domain"/>
    <property type="match status" value="1"/>
</dbReference>
<accession>A0ABS4KBF2</accession>